<protein>
    <recommendedName>
        <fullName evidence="1">SnoaL-like domain-containing protein</fullName>
    </recommendedName>
</protein>
<gene>
    <name evidence="2" type="ORF">FHR21_002395</name>
</gene>
<dbReference type="EMBL" id="JACIJH010000007">
    <property type="protein sequence ID" value="MBB5707033.1"/>
    <property type="molecule type" value="Genomic_DNA"/>
</dbReference>
<dbReference type="CDD" id="cd00531">
    <property type="entry name" value="NTF2_like"/>
    <property type="match status" value="1"/>
</dbReference>
<comment type="caution">
    <text evidence="2">The sequence shown here is derived from an EMBL/GenBank/DDBJ whole genome shotgun (WGS) entry which is preliminary data.</text>
</comment>
<feature type="domain" description="SnoaL-like" evidence="1">
    <location>
        <begin position="12"/>
        <end position="134"/>
    </location>
</feature>
<dbReference type="Proteomes" id="UP000537161">
    <property type="component" value="Unassembled WGS sequence"/>
</dbReference>
<accession>A0A7W9B6A1</accession>
<dbReference type="Pfam" id="PF13577">
    <property type="entry name" value="SnoaL_4"/>
    <property type="match status" value="1"/>
</dbReference>
<proteinExistence type="predicted"/>
<sequence length="157" mass="17767">MTDIATLSDLERLVEERAIERVLSDYAYYLDMNMPDRMAELFVEDCEVDYAPNFGAKGMEAYKKTLEGIGTFFTATSHHNSGTVIDFVSSTEARTRTIVLAVHRYAKDRPDGILHGQYHDTLVKVDGAWKFKTRELRTALTTDYHVRAGNPIGRNDG</sequence>
<reference evidence="2 3" key="1">
    <citation type="submission" date="2020-08" db="EMBL/GenBank/DDBJ databases">
        <title>Genomic Encyclopedia of Type Strains, Phase IV (KMG-IV): sequencing the most valuable type-strain genomes for metagenomic binning, comparative biology and taxonomic classification.</title>
        <authorList>
            <person name="Goeker M."/>
        </authorList>
    </citation>
    <scope>NUCLEOTIDE SEQUENCE [LARGE SCALE GENOMIC DNA]</scope>
    <source>
        <strain evidence="2 3">DSM 27163</strain>
    </source>
</reference>
<evidence type="ECO:0000313" key="2">
    <source>
        <dbReference type="EMBL" id="MBB5707033.1"/>
    </source>
</evidence>
<dbReference type="Gene3D" id="3.10.450.50">
    <property type="match status" value="1"/>
</dbReference>
<dbReference type="SUPFAM" id="SSF54427">
    <property type="entry name" value="NTF2-like"/>
    <property type="match status" value="1"/>
</dbReference>
<dbReference type="InterPro" id="IPR032710">
    <property type="entry name" value="NTF2-like_dom_sf"/>
</dbReference>
<dbReference type="AlphaFoldDB" id="A0A7W9B6A1"/>
<evidence type="ECO:0000313" key="3">
    <source>
        <dbReference type="Proteomes" id="UP000537161"/>
    </source>
</evidence>
<dbReference type="InterPro" id="IPR037401">
    <property type="entry name" value="SnoaL-like"/>
</dbReference>
<dbReference type="RefSeq" id="WP_184098506.1">
    <property type="nucleotide sequence ID" value="NZ_JACIJH010000007.1"/>
</dbReference>
<evidence type="ECO:0000259" key="1">
    <source>
        <dbReference type="Pfam" id="PF13577"/>
    </source>
</evidence>
<organism evidence="2 3">
    <name type="scientific">Sphingopyxis panaciterrulae</name>
    <dbReference type="NCBI Taxonomy" id="462372"/>
    <lineage>
        <taxon>Bacteria</taxon>
        <taxon>Pseudomonadati</taxon>
        <taxon>Pseudomonadota</taxon>
        <taxon>Alphaproteobacteria</taxon>
        <taxon>Sphingomonadales</taxon>
        <taxon>Sphingomonadaceae</taxon>
        <taxon>Sphingopyxis</taxon>
    </lineage>
</organism>
<name>A0A7W9B6A1_9SPHN</name>
<keyword evidence="3" id="KW-1185">Reference proteome</keyword>